<dbReference type="AlphaFoldDB" id="A0A094W8A4"/>
<name>A0A094W8A4_9BACT</name>
<dbReference type="PATRIC" id="fig|178606.4.peg.1466"/>
<comment type="caution">
    <text evidence="1">The sequence shown here is derived from an EMBL/GenBank/DDBJ whole genome shotgun (WGS) entry which is preliminary data.</text>
</comment>
<dbReference type="EMBL" id="JPGK01000005">
    <property type="protein sequence ID" value="KGA93753.1"/>
    <property type="molecule type" value="Genomic_DNA"/>
</dbReference>
<reference evidence="1 2" key="1">
    <citation type="submission" date="2014-06" db="EMBL/GenBank/DDBJ databases">
        <title>Draft genome sequence of iron oxidizing acidophile Leptospirillum ferriphilum DSM14647.</title>
        <authorList>
            <person name="Cardenas J.P."/>
            <person name="Lazcano M."/>
            <person name="Ossandon F.J."/>
            <person name="Corbett M."/>
            <person name="Holmes D.S."/>
            <person name="Watkin E."/>
        </authorList>
    </citation>
    <scope>NUCLEOTIDE SEQUENCE [LARGE SCALE GENOMIC DNA]</scope>
    <source>
        <strain evidence="1 2">DSM 14647</strain>
    </source>
</reference>
<protein>
    <submittedName>
        <fullName evidence="1">Uncharacterized protein</fullName>
    </submittedName>
</protein>
<gene>
    <name evidence="1" type="ORF">LptCag_1463</name>
</gene>
<organism evidence="1 2">
    <name type="scientific">Leptospirillum ferriphilum</name>
    <dbReference type="NCBI Taxonomy" id="178606"/>
    <lineage>
        <taxon>Bacteria</taxon>
        <taxon>Pseudomonadati</taxon>
        <taxon>Nitrospirota</taxon>
        <taxon>Nitrospiria</taxon>
        <taxon>Nitrospirales</taxon>
        <taxon>Nitrospiraceae</taxon>
        <taxon>Leptospirillum</taxon>
    </lineage>
</organism>
<evidence type="ECO:0000313" key="1">
    <source>
        <dbReference type="EMBL" id="KGA93753.1"/>
    </source>
</evidence>
<dbReference type="RefSeq" id="WP_036082385.1">
    <property type="nucleotide sequence ID" value="NZ_JPGK01000005.1"/>
</dbReference>
<proteinExistence type="predicted"/>
<evidence type="ECO:0000313" key="2">
    <source>
        <dbReference type="Proteomes" id="UP000029452"/>
    </source>
</evidence>
<dbReference type="Proteomes" id="UP000029452">
    <property type="component" value="Unassembled WGS sequence"/>
</dbReference>
<accession>A0A094W8A4</accession>
<sequence length="124" mass="13953">MPKIRDKNIAVYQFRIHKDDLSLLRAKAKAEKLSIAKFINILLARYTKEENLENREAGIETQQHILLARATETMLREIARLIAASSRGPITDEMAVESFRRAASRASVVLHGETPKVAGDKDVL</sequence>